<protein>
    <submittedName>
        <fullName evidence="5">Sister chromatid cohesion protein PDS5-like protein isoform X1</fullName>
    </submittedName>
</protein>
<keyword evidence="3" id="KW-0234">DNA repair</keyword>
<proteinExistence type="predicted"/>
<evidence type="ECO:0000256" key="1">
    <source>
        <dbReference type="ARBA" id="ARBA00004123"/>
    </source>
</evidence>
<evidence type="ECO:0000256" key="2">
    <source>
        <dbReference type="ARBA" id="ARBA00022763"/>
    </source>
</evidence>
<dbReference type="PANTHER" id="PTHR12663">
    <property type="entry name" value="ANDROGEN INDUCED INHIBITOR OF PROLIFERATION AS3 / PDS5-RELATED"/>
    <property type="match status" value="1"/>
</dbReference>
<keyword evidence="6" id="KW-1185">Reference proteome</keyword>
<gene>
    <name evidence="5" type="ORF">Tco_1080050</name>
</gene>
<keyword evidence="4" id="KW-0539">Nucleus</keyword>
<dbReference type="EMBL" id="BQNB010019996">
    <property type="protein sequence ID" value="GJT91205.1"/>
    <property type="molecule type" value="Genomic_DNA"/>
</dbReference>
<keyword evidence="2" id="KW-0227">DNA damage</keyword>
<sequence>MVVAKGDGFLEGCDGADGAGVVVMSGGLGLGVVCAKKMDVELIQQDNVELEHQLIEVGNKLSNPPPLTDDLLLLLDVTNHEISMLHALKPSMKALIHEDLLRHSDVDVNVAVASCMCEIVRITAPDAPYDDDQMRAVFQLIVSSFEGLADQSNRSYNKRLSVLENVCKTKAFVIMLDIECDVVIVKMFEHFLRSVRDYHRGDIFLYMETIMVLVLKESEEVSVELLKPLLASVKKHSEGVLPVARELGEGVLWKSAEKLKPYLMQAVTALGDPLDTYTEIVTSVCGGTTATFQRDDENHSQLSYLVILFTSHIATRTNFSLVYIHHLETTVSPDSVTRACDSCEGIKNGLDCDEAKPGWVMLLQYLACPFQVESWTMGFERRLGLPGS</sequence>
<evidence type="ECO:0000256" key="3">
    <source>
        <dbReference type="ARBA" id="ARBA00023204"/>
    </source>
</evidence>
<comment type="caution">
    <text evidence="5">The sequence shown here is derived from an EMBL/GenBank/DDBJ whole genome shotgun (WGS) entry which is preliminary data.</text>
</comment>
<evidence type="ECO:0000313" key="5">
    <source>
        <dbReference type="EMBL" id="GJT91205.1"/>
    </source>
</evidence>
<dbReference type="InterPro" id="IPR039776">
    <property type="entry name" value="Pds5"/>
</dbReference>
<dbReference type="Proteomes" id="UP001151760">
    <property type="component" value="Unassembled WGS sequence"/>
</dbReference>
<name>A0ABQ5HU63_9ASTR</name>
<reference evidence="5" key="1">
    <citation type="journal article" date="2022" name="Int. J. Mol. Sci.">
        <title>Draft Genome of Tanacetum Coccineum: Genomic Comparison of Closely Related Tanacetum-Family Plants.</title>
        <authorList>
            <person name="Yamashiro T."/>
            <person name="Shiraishi A."/>
            <person name="Nakayama K."/>
            <person name="Satake H."/>
        </authorList>
    </citation>
    <scope>NUCLEOTIDE SEQUENCE</scope>
</reference>
<accession>A0ABQ5HU63</accession>
<reference evidence="5" key="2">
    <citation type="submission" date="2022-01" db="EMBL/GenBank/DDBJ databases">
        <authorList>
            <person name="Yamashiro T."/>
            <person name="Shiraishi A."/>
            <person name="Satake H."/>
            <person name="Nakayama K."/>
        </authorList>
    </citation>
    <scope>NUCLEOTIDE SEQUENCE</scope>
</reference>
<dbReference type="Pfam" id="PF20168">
    <property type="entry name" value="PDS5"/>
    <property type="match status" value="1"/>
</dbReference>
<organism evidence="5 6">
    <name type="scientific">Tanacetum coccineum</name>
    <dbReference type="NCBI Taxonomy" id="301880"/>
    <lineage>
        <taxon>Eukaryota</taxon>
        <taxon>Viridiplantae</taxon>
        <taxon>Streptophyta</taxon>
        <taxon>Embryophyta</taxon>
        <taxon>Tracheophyta</taxon>
        <taxon>Spermatophyta</taxon>
        <taxon>Magnoliopsida</taxon>
        <taxon>eudicotyledons</taxon>
        <taxon>Gunneridae</taxon>
        <taxon>Pentapetalae</taxon>
        <taxon>asterids</taxon>
        <taxon>campanulids</taxon>
        <taxon>Asterales</taxon>
        <taxon>Asteraceae</taxon>
        <taxon>Asteroideae</taxon>
        <taxon>Anthemideae</taxon>
        <taxon>Anthemidinae</taxon>
        <taxon>Tanacetum</taxon>
    </lineage>
</organism>
<dbReference type="PANTHER" id="PTHR12663:SF3">
    <property type="entry name" value="SISTER CHROMATID COHESION PROTEIN PDS5 HOMOLOG C"/>
    <property type="match status" value="1"/>
</dbReference>
<comment type="subcellular location">
    <subcellularLocation>
        <location evidence="1">Nucleus</location>
    </subcellularLocation>
</comment>
<evidence type="ECO:0000313" key="6">
    <source>
        <dbReference type="Proteomes" id="UP001151760"/>
    </source>
</evidence>
<evidence type="ECO:0000256" key="4">
    <source>
        <dbReference type="ARBA" id="ARBA00023242"/>
    </source>
</evidence>